<evidence type="ECO:0000313" key="1">
    <source>
        <dbReference type="EMBL" id="RUS93802.1"/>
    </source>
</evidence>
<gene>
    <name evidence="1" type="ORF">DSM107010_72380</name>
</gene>
<dbReference type="Proteomes" id="UP000282574">
    <property type="component" value="Unassembled WGS sequence"/>
</dbReference>
<proteinExistence type="predicted"/>
<organism evidence="1 2">
    <name type="scientific">Chroococcidiopsis cubana SAG 39.79</name>
    <dbReference type="NCBI Taxonomy" id="388085"/>
    <lineage>
        <taxon>Bacteria</taxon>
        <taxon>Bacillati</taxon>
        <taxon>Cyanobacteriota</taxon>
        <taxon>Cyanophyceae</taxon>
        <taxon>Chroococcidiopsidales</taxon>
        <taxon>Chroococcidiopsidaceae</taxon>
        <taxon>Chroococcidiopsis</taxon>
    </lineage>
</organism>
<name>A0AB37U7G6_9CYAN</name>
<dbReference type="AlphaFoldDB" id="A0AB37U7G6"/>
<sequence>MEFQQIFLDRGYIIGAVEPAEAAYPVTTYKGRKAETKQKILCYEAVGSHKPIVFERFLRTGVGQMLHVKVIDYWEEDDRAYLVVGLRGHAIQRFGLEFRLNQEKSGQSC</sequence>
<dbReference type="EMBL" id="RSCK01000221">
    <property type="protein sequence ID" value="RUS93802.1"/>
    <property type="molecule type" value="Genomic_DNA"/>
</dbReference>
<keyword evidence="2" id="KW-1185">Reference proteome</keyword>
<evidence type="ECO:0000313" key="2">
    <source>
        <dbReference type="Proteomes" id="UP000282574"/>
    </source>
</evidence>
<reference evidence="1 2" key="1">
    <citation type="journal article" date="2019" name="Genome Biol. Evol.">
        <title>Day and night: Metabolic profiles and evolutionary relationships of six axenic non-marine cyanobacteria.</title>
        <authorList>
            <person name="Will S.E."/>
            <person name="Henke P."/>
            <person name="Boedeker C."/>
            <person name="Huang S."/>
            <person name="Brinkmann H."/>
            <person name="Rohde M."/>
            <person name="Jarek M."/>
            <person name="Friedl T."/>
            <person name="Seufert S."/>
            <person name="Schumacher M."/>
            <person name="Overmann J."/>
            <person name="Neumann-Schaal M."/>
            <person name="Petersen J."/>
        </authorList>
    </citation>
    <scope>NUCLEOTIDE SEQUENCE [LARGE SCALE GENOMIC DNA]</scope>
    <source>
        <strain evidence="1 2">SAG 39.79</strain>
    </source>
</reference>
<accession>A0AB37U7G6</accession>
<protein>
    <submittedName>
        <fullName evidence="1">Uncharacterized protein</fullName>
    </submittedName>
</protein>
<comment type="caution">
    <text evidence="1">The sequence shown here is derived from an EMBL/GenBank/DDBJ whole genome shotgun (WGS) entry which is preliminary data.</text>
</comment>